<evidence type="ECO:0000313" key="2">
    <source>
        <dbReference type="Proteomes" id="UP000662783"/>
    </source>
</evidence>
<dbReference type="RefSeq" id="WP_205723191.1">
    <property type="nucleotide sequence ID" value="NZ_CP070608.1"/>
</dbReference>
<reference evidence="1" key="1">
    <citation type="submission" date="2021-02" db="EMBL/GenBank/DDBJ databases">
        <title>Fulvivirga sp. S481 isolated from sea water.</title>
        <authorList>
            <person name="Bae S.S."/>
            <person name="Baek K."/>
        </authorList>
    </citation>
    <scope>NUCLEOTIDE SEQUENCE</scope>
    <source>
        <strain evidence="1">S481</strain>
    </source>
</reference>
<dbReference type="AlphaFoldDB" id="A0A974WK43"/>
<name>A0A974WK43_9BACT</name>
<keyword evidence="2" id="KW-1185">Reference proteome</keyword>
<proteinExistence type="predicted"/>
<dbReference type="EMBL" id="CP070608">
    <property type="protein sequence ID" value="QSE98677.1"/>
    <property type="molecule type" value="Genomic_DNA"/>
</dbReference>
<sequence>MEKSFRNRKSKMVGIAVPEINFIIIFSIKKFNLNLKMIKAIRIIICISITFNSFAQEQLRTDNWLTHPDIVDIREIYKEVNNLIDKGSLTKHRNDLGSMGEYTHHKELFVDDDFKIRMLRVYQGAEMGSYLAELYYDINTLLRFVYIKEIAYDHDLGNALLLEYRVYYHTDIRSSLKPHWIVISKNGEIDEIGAGTIDISKPFKYLNERHPYSEFHDRF</sequence>
<protein>
    <submittedName>
        <fullName evidence="1">Uncharacterized protein</fullName>
    </submittedName>
</protein>
<gene>
    <name evidence="1" type="ORF">JR347_06245</name>
</gene>
<dbReference type="Proteomes" id="UP000662783">
    <property type="component" value="Chromosome"/>
</dbReference>
<accession>A0A974WK43</accession>
<evidence type="ECO:0000313" key="1">
    <source>
        <dbReference type="EMBL" id="QSE98677.1"/>
    </source>
</evidence>
<organism evidence="1 2">
    <name type="scientific">Fulvivirga lutea</name>
    <dbReference type="NCBI Taxonomy" id="2810512"/>
    <lineage>
        <taxon>Bacteria</taxon>
        <taxon>Pseudomonadati</taxon>
        <taxon>Bacteroidota</taxon>
        <taxon>Cytophagia</taxon>
        <taxon>Cytophagales</taxon>
        <taxon>Fulvivirgaceae</taxon>
        <taxon>Fulvivirga</taxon>
    </lineage>
</organism>
<dbReference type="KEGG" id="fuv:JR347_06245"/>